<sequence>MTMFNRPDLAPATDKSVEVMVGLLVPPLLLGILVARALSDGLTQAGLASEQIFSGQRLPNLKIPYPQPGATADE</sequence>
<dbReference type="AlphaFoldDB" id="A0A2W4W1X1"/>
<dbReference type="Proteomes" id="UP000249081">
    <property type="component" value="Unassembled WGS sequence"/>
</dbReference>
<accession>A0A2W4W1X1</accession>
<protein>
    <submittedName>
        <fullName evidence="1">Uncharacterized protein</fullName>
    </submittedName>
</protein>
<reference evidence="2" key="1">
    <citation type="submission" date="2018-04" db="EMBL/GenBank/DDBJ databases">
        <authorList>
            <person name="Cornet L."/>
        </authorList>
    </citation>
    <scope>NUCLEOTIDE SEQUENCE [LARGE SCALE GENOMIC DNA]</scope>
</reference>
<gene>
    <name evidence="1" type="ORF">DCF17_14855</name>
</gene>
<organism evidence="1 2">
    <name type="scientific">Shackletoniella antarctica</name>
    <dbReference type="NCBI Taxonomy" id="268115"/>
    <lineage>
        <taxon>Bacteria</taxon>
        <taxon>Bacillati</taxon>
        <taxon>Cyanobacteriota</taxon>
        <taxon>Cyanophyceae</taxon>
        <taxon>Oculatellales</taxon>
        <taxon>Oculatellaceae</taxon>
        <taxon>Shackletoniella</taxon>
    </lineage>
</organism>
<dbReference type="EMBL" id="QBMN01000106">
    <property type="protein sequence ID" value="PZO38280.1"/>
    <property type="molecule type" value="Genomic_DNA"/>
</dbReference>
<proteinExistence type="predicted"/>
<evidence type="ECO:0000313" key="2">
    <source>
        <dbReference type="Proteomes" id="UP000249081"/>
    </source>
</evidence>
<comment type="caution">
    <text evidence="1">The sequence shown here is derived from an EMBL/GenBank/DDBJ whole genome shotgun (WGS) entry which is preliminary data.</text>
</comment>
<evidence type="ECO:0000313" key="1">
    <source>
        <dbReference type="EMBL" id="PZO38280.1"/>
    </source>
</evidence>
<name>A0A2W4W1X1_9CYAN</name>
<reference evidence="1 2" key="2">
    <citation type="submission" date="2018-06" db="EMBL/GenBank/DDBJ databases">
        <title>Metagenomic assembly of (sub)arctic Cyanobacteria and their associated microbiome from non-axenic cultures.</title>
        <authorList>
            <person name="Baurain D."/>
        </authorList>
    </citation>
    <scope>NUCLEOTIDE SEQUENCE [LARGE SCALE GENOMIC DNA]</scope>
    <source>
        <strain evidence="1">ULC041bin1</strain>
    </source>
</reference>